<dbReference type="AlphaFoldDB" id="A0A5E4CCB6"/>
<gene>
    <name evidence="1" type="ORF">MONAX_5E000804</name>
</gene>
<sequence>GQPSEAFLYAVLPVPRGKLQLRWKGAGGGSGVGKEPEGLQVSKELVAEALAGEGGFQLPAGACPSLPSRGSPELYSSLPSCGSPSSSPCSSATFWVKAQRSFRHLCLLCGSL</sequence>
<protein>
    <submittedName>
        <fullName evidence="1">Uncharacterized protein</fullName>
    </submittedName>
</protein>
<proteinExistence type="predicted"/>
<reference evidence="1" key="1">
    <citation type="submission" date="2019-04" db="EMBL/GenBank/DDBJ databases">
        <authorList>
            <person name="Alioto T."/>
            <person name="Alioto T."/>
        </authorList>
    </citation>
    <scope>NUCLEOTIDE SEQUENCE [LARGE SCALE GENOMIC DNA]</scope>
</reference>
<comment type="caution">
    <text evidence="1">The sequence shown here is derived from an EMBL/GenBank/DDBJ whole genome shotgun (WGS) entry which is preliminary data.</text>
</comment>
<dbReference type="EMBL" id="CABDUW010001091">
    <property type="protein sequence ID" value="VTJ78581.1"/>
    <property type="molecule type" value="Genomic_DNA"/>
</dbReference>
<accession>A0A5E4CCB6</accession>
<evidence type="ECO:0000313" key="2">
    <source>
        <dbReference type="Proteomes" id="UP000335636"/>
    </source>
</evidence>
<organism evidence="1 2">
    <name type="scientific">Marmota monax</name>
    <name type="common">Woodchuck</name>
    <dbReference type="NCBI Taxonomy" id="9995"/>
    <lineage>
        <taxon>Eukaryota</taxon>
        <taxon>Metazoa</taxon>
        <taxon>Chordata</taxon>
        <taxon>Craniata</taxon>
        <taxon>Vertebrata</taxon>
        <taxon>Euteleostomi</taxon>
        <taxon>Mammalia</taxon>
        <taxon>Eutheria</taxon>
        <taxon>Euarchontoglires</taxon>
        <taxon>Glires</taxon>
        <taxon>Rodentia</taxon>
        <taxon>Sciuromorpha</taxon>
        <taxon>Sciuridae</taxon>
        <taxon>Xerinae</taxon>
        <taxon>Marmotini</taxon>
        <taxon>Marmota</taxon>
    </lineage>
</organism>
<evidence type="ECO:0000313" key="1">
    <source>
        <dbReference type="EMBL" id="VTJ78581.1"/>
    </source>
</evidence>
<feature type="non-terminal residue" evidence="1">
    <location>
        <position position="1"/>
    </location>
</feature>
<keyword evidence="2" id="KW-1185">Reference proteome</keyword>
<name>A0A5E4CCB6_MARMO</name>
<dbReference type="Proteomes" id="UP000335636">
    <property type="component" value="Unassembled WGS sequence"/>
</dbReference>